<evidence type="ECO:0000256" key="1">
    <source>
        <dbReference type="ARBA" id="ARBA00009741"/>
    </source>
</evidence>
<dbReference type="Pfam" id="PF06325">
    <property type="entry name" value="PrmA"/>
    <property type="match status" value="1"/>
</dbReference>
<accession>A0A9D9E6Z7</accession>
<dbReference type="Gene3D" id="3.40.50.150">
    <property type="entry name" value="Vaccinia Virus protein VP39"/>
    <property type="match status" value="1"/>
</dbReference>
<dbReference type="InterPro" id="IPR029063">
    <property type="entry name" value="SAM-dependent_MTases_sf"/>
</dbReference>
<evidence type="ECO:0000256" key="3">
    <source>
        <dbReference type="ARBA" id="ARBA00022603"/>
    </source>
</evidence>
<evidence type="ECO:0000256" key="2">
    <source>
        <dbReference type="ARBA" id="ARBA00022490"/>
    </source>
</evidence>
<dbReference type="AlphaFoldDB" id="A0A9D9E6Z7"/>
<comment type="catalytic activity">
    <reaction evidence="6">
        <text>L-lysyl-[protein] + 3 S-adenosyl-L-methionine = N(6),N(6),N(6)-trimethyl-L-lysyl-[protein] + 3 S-adenosyl-L-homocysteine + 3 H(+)</text>
        <dbReference type="Rhea" id="RHEA:54192"/>
        <dbReference type="Rhea" id="RHEA-COMP:9752"/>
        <dbReference type="Rhea" id="RHEA-COMP:13826"/>
        <dbReference type="ChEBI" id="CHEBI:15378"/>
        <dbReference type="ChEBI" id="CHEBI:29969"/>
        <dbReference type="ChEBI" id="CHEBI:57856"/>
        <dbReference type="ChEBI" id="CHEBI:59789"/>
        <dbReference type="ChEBI" id="CHEBI:61961"/>
    </reaction>
</comment>
<organism evidence="7 8">
    <name type="scientific">Candidatus Gallilactobacillus intestinavium</name>
    <dbReference type="NCBI Taxonomy" id="2840838"/>
    <lineage>
        <taxon>Bacteria</taxon>
        <taxon>Bacillati</taxon>
        <taxon>Bacillota</taxon>
        <taxon>Bacilli</taxon>
        <taxon>Lactobacillales</taxon>
        <taxon>Lactobacillaceae</taxon>
        <taxon>Lactobacillaceae incertae sedis</taxon>
        <taxon>Candidatus Gallilactobacillus</taxon>
    </lineage>
</organism>
<dbReference type="GO" id="GO:0005840">
    <property type="term" value="C:ribosome"/>
    <property type="evidence" value="ECO:0007669"/>
    <property type="project" value="UniProtKB-KW"/>
</dbReference>
<keyword evidence="4 6" id="KW-0808">Transferase</keyword>
<keyword evidence="3 6" id="KW-0489">Methyltransferase</keyword>
<dbReference type="GO" id="GO:0005737">
    <property type="term" value="C:cytoplasm"/>
    <property type="evidence" value="ECO:0007669"/>
    <property type="project" value="UniProtKB-SubCell"/>
</dbReference>
<dbReference type="EC" id="2.1.1.-" evidence="6"/>
<dbReference type="GO" id="GO:0032259">
    <property type="term" value="P:methylation"/>
    <property type="evidence" value="ECO:0007669"/>
    <property type="project" value="UniProtKB-KW"/>
</dbReference>
<comment type="caution">
    <text evidence="7">The sequence shown here is derived from an EMBL/GenBank/DDBJ whole genome shotgun (WGS) entry which is preliminary data.</text>
</comment>
<feature type="binding site" evidence="6">
    <location>
        <position position="206"/>
    </location>
    <ligand>
        <name>S-adenosyl-L-methionine</name>
        <dbReference type="ChEBI" id="CHEBI:59789"/>
    </ligand>
</feature>
<dbReference type="PANTHER" id="PTHR43648">
    <property type="entry name" value="ELECTRON TRANSFER FLAVOPROTEIN BETA SUBUNIT LYSINE METHYLTRANSFERASE"/>
    <property type="match status" value="1"/>
</dbReference>
<dbReference type="PANTHER" id="PTHR43648:SF1">
    <property type="entry name" value="ELECTRON TRANSFER FLAVOPROTEIN BETA SUBUNIT LYSINE METHYLTRANSFERASE"/>
    <property type="match status" value="1"/>
</dbReference>
<dbReference type="InterPro" id="IPR050078">
    <property type="entry name" value="Ribosomal_L11_MeTrfase_PrmA"/>
</dbReference>
<keyword evidence="7" id="KW-0689">Ribosomal protein</keyword>
<evidence type="ECO:0000256" key="4">
    <source>
        <dbReference type="ARBA" id="ARBA00022679"/>
    </source>
</evidence>
<reference evidence="7" key="1">
    <citation type="submission" date="2020-10" db="EMBL/GenBank/DDBJ databases">
        <authorList>
            <person name="Gilroy R."/>
        </authorList>
    </citation>
    <scope>NUCLEOTIDE SEQUENCE</scope>
    <source>
        <strain evidence="7">C6-149</strain>
    </source>
</reference>
<keyword evidence="7" id="KW-0687">Ribonucleoprotein</keyword>
<dbReference type="Proteomes" id="UP000823614">
    <property type="component" value="Unassembled WGS sequence"/>
</dbReference>
<sequence>MNWKKVSIVTTNDGVEAVSNLLIENNAKGTEIINPKDLQNLQTEFPSELLILDDLDINPSDDVIVSAYFTDDEKLNLNIDNIKHKLLEFRSIPEIDFGKLKLSINDINDCDWQNEWKKYYHVTRITHDITIVPSWEKYSSNKEEKVIRLDPGMSFGTGTHPTTKLMIQALEMTMRGNETVIDVGTGSGVLAILARLLGAKQVYGYDIDQIAIDASKDNLKLNPQVDNVVLKKNNLLNDVNVKADIIIGNLLAEIILPLIPQTLNNLSKNGFLLLSGIIKDKFDVVKQCLVDHQFKIVEILNLGEWFGIIAKNNS</sequence>
<comment type="similarity">
    <text evidence="1 6">Belongs to the methyltransferase superfamily. PrmA family.</text>
</comment>
<dbReference type="NCBIfam" id="TIGR00406">
    <property type="entry name" value="prmA"/>
    <property type="match status" value="1"/>
</dbReference>
<evidence type="ECO:0000256" key="5">
    <source>
        <dbReference type="ARBA" id="ARBA00022691"/>
    </source>
</evidence>
<evidence type="ECO:0000313" key="7">
    <source>
        <dbReference type="EMBL" id="MBO8441505.1"/>
    </source>
</evidence>
<keyword evidence="2 6" id="KW-0963">Cytoplasm</keyword>
<comment type="function">
    <text evidence="6">Methylates ribosomal protein L11.</text>
</comment>
<evidence type="ECO:0000313" key="8">
    <source>
        <dbReference type="Proteomes" id="UP000823614"/>
    </source>
</evidence>
<feature type="binding site" evidence="6">
    <location>
        <position position="184"/>
    </location>
    <ligand>
        <name>S-adenosyl-L-methionine</name>
        <dbReference type="ChEBI" id="CHEBI:59789"/>
    </ligand>
</feature>
<feature type="binding site" evidence="6">
    <location>
        <position position="163"/>
    </location>
    <ligand>
        <name>S-adenosyl-L-methionine</name>
        <dbReference type="ChEBI" id="CHEBI:59789"/>
    </ligand>
</feature>
<protein>
    <recommendedName>
        <fullName evidence="6">Ribosomal protein L11 methyltransferase</fullName>
        <shortName evidence="6">L11 Mtase</shortName>
        <ecNumber evidence="6">2.1.1.-</ecNumber>
    </recommendedName>
</protein>
<evidence type="ECO:0000256" key="6">
    <source>
        <dbReference type="HAMAP-Rule" id="MF_00735"/>
    </source>
</evidence>
<dbReference type="CDD" id="cd02440">
    <property type="entry name" value="AdoMet_MTases"/>
    <property type="match status" value="1"/>
</dbReference>
<proteinExistence type="inferred from homology"/>
<dbReference type="SUPFAM" id="SSF53335">
    <property type="entry name" value="S-adenosyl-L-methionine-dependent methyltransferases"/>
    <property type="match status" value="1"/>
</dbReference>
<dbReference type="PIRSF" id="PIRSF000401">
    <property type="entry name" value="RPL11_MTase"/>
    <property type="match status" value="1"/>
</dbReference>
<dbReference type="InterPro" id="IPR004498">
    <property type="entry name" value="Ribosomal_PrmA_MeTrfase"/>
</dbReference>
<dbReference type="GO" id="GO:0008276">
    <property type="term" value="F:protein methyltransferase activity"/>
    <property type="evidence" value="ECO:0007669"/>
    <property type="project" value="UniProtKB-UniRule"/>
</dbReference>
<dbReference type="EMBL" id="JADIMP010000057">
    <property type="protein sequence ID" value="MBO8441505.1"/>
    <property type="molecule type" value="Genomic_DNA"/>
</dbReference>
<feature type="binding site" evidence="6">
    <location>
        <position position="249"/>
    </location>
    <ligand>
        <name>S-adenosyl-L-methionine</name>
        <dbReference type="ChEBI" id="CHEBI:59789"/>
    </ligand>
</feature>
<keyword evidence="5 6" id="KW-0949">S-adenosyl-L-methionine</keyword>
<dbReference type="HAMAP" id="MF_00735">
    <property type="entry name" value="Methyltr_PrmA"/>
    <property type="match status" value="1"/>
</dbReference>
<comment type="subcellular location">
    <subcellularLocation>
        <location evidence="6">Cytoplasm</location>
    </subcellularLocation>
</comment>
<name>A0A9D9E6Z7_9LACO</name>
<gene>
    <name evidence="6 7" type="primary">prmA</name>
    <name evidence="7" type="ORF">IAA89_03545</name>
</gene>
<reference evidence="7" key="2">
    <citation type="journal article" date="2021" name="PeerJ">
        <title>Extensive microbial diversity within the chicken gut microbiome revealed by metagenomics and culture.</title>
        <authorList>
            <person name="Gilroy R."/>
            <person name="Ravi A."/>
            <person name="Getino M."/>
            <person name="Pursley I."/>
            <person name="Horton D.L."/>
            <person name="Alikhan N.F."/>
            <person name="Baker D."/>
            <person name="Gharbi K."/>
            <person name="Hall N."/>
            <person name="Watson M."/>
            <person name="Adriaenssens E.M."/>
            <person name="Foster-Nyarko E."/>
            <person name="Jarju S."/>
            <person name="Secka A."/>
            <person name="Antonio M."/>
            <person name="Oren A."/>
            <person name="Chaudhuri R.R."/>
            <person name="La Ragione R."/>
            <person name="Hildebrand F."/>
            <person name="Pallen M.J."/>
        </authorList>
    </citation>
    <scope>NUCLEOTIDE SEQUENCE</scope>
    <source>
        <strain evidence="7">C6-149</strain>
    </source>
</reference>